<sequence>YRGVVEHSRVQDVMAGYDVFFLPTLGENFGHVIMEAMAAGTPVLISDRTPWHGLADLGVGHDLPLANEDAFVAALESYSGMFPEVREAQRSRVAAYATRMAREGDGVQRNRALFHWAMGMADQDGR</sequence>
<name>T1AKI3_9ZZZZ</name>
<proteinExistence type="predicted"/>
<protein>
    <submittedName>
        <fullName evidence="1">Group 1 glycosyl transferase</fullName>
    </submittedName>
</protein>
<dbReference type="GO" id="GO:0016740">
    <property type="term" value="F:transferase activity"/>
    <property type="evidence" value="ECO:0007669"/>
    <property type="project" value="UniProtKB-KW"/>
</dbReference>
<reference evidence="1" key="1">
    <citation type="submission" date="2013-08" db="EMBL/GenBank/DDBJ databases">
        <authorList>
            <person name="Mendez C."/>
            <person name="Richter M."/>
            <person name="Ferrer M."/>
            <person name="Sanchez J."/>
        </authorList>
    </citation>
    <scope>NUCLEOTIDE SEQUENCE</scope>
</reference>
<evidence type="ECO:0000313" key="1">
    <source>
        <dbReference type="EMBL" id="EQD61081.1"/>
    </source>
</evidence>
<dbReference type="Gene3D" id="3.40.50.2000">
    <property type="entry name" value="Glycogen Phosphorylase B"/>
    <property type="match status" value="1"/>
</dbReference>
<keyword evidence="1" id="KW-0808">Transferase</keyword>
<accession>T1AKI3</accession>
<comment type="caution">
    <text evidence="1">The sequence shown here is derived from an EMBL/GenBank/DDBJ whole genome shotgun (WGS) entry which is preliminary data.</text>
</comment>
<dbReference type="EMBL" id="AUZX01007006">
    <property type="protein sequence ID" value="EQD61081.1"/>
    <property type="molecule type" value="Genomic_DNA"/>
</dbReference>
<reference evidence="1" key="2">
    <citation type="journal article" date="2014" name="ISME J.">
        <title>Microbial stratification in low pH oxic and suboxic macroscopic growths along an acid mine drainage.</title>
        <authorList>
            <person name="Mendez-Garcia C."/>
            <person name="Mesa V."/>
            <person name="Sprenger R.R."/>
            <person name="Richter M."/>
            <person name="Diez M.S."/>
            <person name="Solano J."/>
            <person name="Bargiela R."/>
            <person name="Golyshina O.V."/>
            <person name="Manteca A."/>
            <person name="Ramos J.L."/>
            <person name="Gallego J.R."/>
            <person name="Llorente I."/>
            <person name="Martins Dos Santos V.A."/>
            <person name="Jensen O.N."/>
            <person name="Pelaez A.I."/>
            <person name="Sanchez J."/>
            <person name="Ferrer M."/>
        </authorList>
    </citation>
    <scope>NUCLEOTIDE SEQUENCE</scope>
</reference>
<gene>
    <name evidence="1" type="ORF">B1A_09842</name>
</gene>
<organism evidence="1">
    <name type="scientific">mine drainage metagenome</name>
    <dbReference type="NCBI Taxonomy" id="410659"/>
    <lineage>
        <taxon>unclassified sequences</taxon>
        <taxon>metagenomes</taxon>
        <taxon>ecological metagenomes</taxon>
    </lineage>
</organism>
<dbReference type="Pfam" id="PF13692">
    <property type="entry name" value="Glyco_trans_1_4"/>
    <property type="match status" value="1"/>
</dbReference>
<feature type="non-terminal residue" evidence="1">
    <location>
        <position position="1"/>
    </location>
</feature>
<dbReference type="AlphaFoldDB" id="T1AKI3"/>
<dbReference type="SUPFAM" id="SSF53756">
    <property type="entry name" value="UDP-Glycosyltransferase/glycogen phosphorylase"/>
    <property type="match status" value="1"/>
</dbReference>